<feature type="compositionally biased region" description="Basic and acidic residues" evidence="1">
    <location>
        <begin position="21"/>
        <end position="35"/>
    </location>
</feature>
<sequence length="355" mass="39764">MDEPTTSRMSDDYKEEGIDRMNNHATVNEDVKHPDIIITEDDAENATNDQDAEGDLEDKQGKRSINTATLAEAVVWSLAAPTTIQWSNIPARFLSIGQILSGAVITILSLKAVLQYSTHDLVYFYNGLPSFLVAALMLITGGIGLIATKSYIQSLKYIKIWLGFTLLLTLACCVLIGLNANGIAYEKSKEDVTPGIYIYNYDCNHPGRIVDGVYCNIHQITNVDLTKSYAYKMIDKHYAEYVYPYKCTYPGKLSKDRIYCNFHYNRKLMDDNSWAFHVIQTYGNNNNYVVYGLMLGISTVTLLVSLAIVVLTSKVLCMCCKPSTPQVVYVPADKDYEFPNVIDGQQVIVEKENTS</sequence>
<organism evidence="3 4">
    <name type="scientific">Owenia fusiformis</name>
    <name type="common">Polychaete worm</name>
    <dbReference type="NCBI Taxonomy" id="6347"/>
    <lineage>
        <taxon>Eukaryota</taxon>
        <taxon>Metazoa</taxon>
        <taxon>Spiralia</taxon>
        <taxon>Lophotrochozoa</taxon>
        <taxon>Annelida</taxon>
        <taxon>Polychaeta</taxon>
        <taxon>Sedentaria</taxon>
        <taxon>Canalipalpata</taxon>
        <taxon>Sabellida</taxon>
        <taxon>Oweniida</taxon>
        <taxon>Oweniidae</taxon>
        <taxon>Owenia</taxon>
    </lineage>
</organism>
<accession>A0A8S4P5N3</accession>
<reference evidence="3" key="1">
    <citation type="submission" date="2022-03" db="EMBL/GenBank/DDBJ databases">
        <authorList>
            <person name="Martin C."/>
        </authorList>
    </citation>
    <scope>NUCLEOTIDE SEQUENCE</scope>
</reference>
<feature type="transmembrane region" description="Helical" evidence="2">
    <location>
        <begin position="160"/>
        <end position="180"/>
    </location>
</feature>
<dbReference type="EMBL" id="CAIIXF020000007">
    <property type="protein sequence ID" value="CAH1788150.1"/>
    <property type="molecule type" value="Genomic_DNA"/>
</dbReference>
<protein>
    <submittedName>
        <fullName evidence="3">Uncharacterized protein</fullName>
    </submittedName>
</protein>
<comment type="caution">
    <text evidence="3">The sequence shown here is derived from an EMBL/GenBank/DDBJ whole genome shotgun (WGS) entry which is preliminary data.</text>
</comment>
<feature type="compositionally biased region" description="Acidic residues" evidence="1">
    <location>
        <begin position="38"/>
        <end position="56"/>
    </location>
</feature>
<keyword evidence="2" id="KW-0812">Transmembrane</keyword>
<feature type="transmembrane region" description="Helical" evidence="2">
    <location>
        <begin position="288"/>
        <end position="311"/>
    </location>
</feature>
<feature type="transmembrane region" description="Helical" evidence="2">
    <location>
        <begin position="128"/>
        <end position="148"/>
    </location>
</feature>
<evidence type="ECO:0000313" key="3">
    <source>
        <dbReference type="EMBL" id="CAH1788150.1"/>
    </source>
</evidence>
<proteinExistence type="predicted"/>
<gene>
    <name evidence="3" type="ORF">OFUS_LOCUS13738</name>
</gene>
<evidence type="ECO:0000313" key="4">
    <source>
        <dbReference type="Proteomes" id="UP000749559"/>
    </source>
</evidence>
<evidence type="ECO:0000256" key="1">
    <source>
        <dbReference type="SAM" id="MobiDB-lite"/>
    </source>
</evidence>
<feature type="region of interest" description="Disordered" evidence="1">
    <location>
        <begin position="21"/>
        <end position="60"/>
    </location>
</feature>
<evidence type="ECO:0000256" key="2">
    <source>
        <dbReference type="SAM" id="Phobius"/>
    </source>
</evidence>
<dbReference type="Proteomes" id="UP000749559">
    <property type="component" value="Unassembled WGS sequence"/>
</dbReference>
<dbReference type="AlphaFoldDB" id="A0A8S4P5N3"/>
<keyword evidence="4" id="KW-1185">Reference proteome</keyword>
<name>A0A8S4P5N3_OWEFU</name>
<feature type="transmembrane region" description="Helical" evidence="2">
    <location>
        <begin position="93"/>
        <end position="116"/>
    </location>
</feature>
<keyword evidence="2" id="KW-0472">Membrane</keyword>
<keyword evidence="2" id="KW-1133">Transmembrane helix</keyword>